<evidence type="ECO:0000313" key="9">
    <source>
        <dbReference type="EMBL" id="KUJ13563.1"/>
    </source>
</evidence>
<proteinExistence type="predicted"/>
<evidence type="ECO:0000256" key="1">
    <source>
        <dbReference type="ARBA" id="ARBA00022723"/>
    </source>
</evidence>
<dbReference type="AlphaFoldDB" id="A0A194X038"/>
<dbReference type="GO" id="GO:0000981">
    <property type="term" value="F:DNA-binding transcription factor activity, RNA polymerase II-specific"/>
    <property type="evidence" value="ECO:0007669"/>
    <property type="project" value="InterPro"/>
</dbReference>
<keyword evidence="5" id="KW-0804">Transcription</keyword>
<evidence type="ECO:0000256" key="6">
    <source>
        <dbReference type="ARBA" id="ARBA00023242"/>
    </source>
</evidence>
<dbReference type="Gene3D" id="4.10.240.10">
    <property type="entry name" value="Zn(2)-C6 fungal-type DNA-binding domain"/>
    <property type="match status" value="1"/>
</dbReference>
<keyword evidence="1" id="KW-0479">Metal-binding</keyword>
<dbReference type="PANTHER" id="PTHR36206">
    <property type="entry name" value="ASPERCRYPTIN BIOSYNTHESIS CLUSTER-SPECIFIC TRANSCRIPTION REGULATOR ATNN-RELATED"/>
    <property type="match status" value="1"/>
</dbReference>
<dbReference type="InterPro" id="IPR001138">
    <property type="entry name" value="Zn2Cys6_DnaBD"/>
</dbReference>
<dbReference type="SMART" id="SM00066">
    <property type="entry name" value="GAL4"/>
    <property type="match status" value="1"/>
</dbReference>
<dbReference type="GO" id="GO:0003677">
    <property type="term" value="F:DNA binding"/>
    <property type="evidence" value="ECO:0007669"/>
    <property type="project" value="UniProtKB-KW"/>
</dbReference>
<dbReference type="InParanoid" id="A0A194X038"/>
<dbReference type="InterPro" id="IPR036864">
    <property type="entry name" value="Zn2-C6_fun-type_DNA-bd_sf"/>
</dbReference>
<dbReference type="InterPro" id="IPR021858">
    <property type="entry name" value="Fun_TF"/>
</dbReference>
<feature type="domain" description="Zn(2)-C6 fungal-type" evidence="8">
    <location>
        <begin position="24"/>
        <end position="52"/>
    </location>
</feature>
<dbReference type="GO" id="GO:0008270">
    <property type="term" value="F:zinc ion binding"/>
    <property type="evidence" value="ECO:0007669"/>
    <property type="project" value="InterPro"/>
</dbReference>
<dbReference type="RefSeq" id="XP_018067918.1">
    <property type="nucleotide sequence ID" value="XM_018220270.1"/>
</dbReference>
<dbReference type="InterPro" id="IPR052360">
    <property type="entry name" value="Transcr_Regulatory_Proteins"/>
</dbReference>
<evidence type="ECO:0000256" key="5">
    <source>
        <dbReference type="ARBA" id="ARBA00023163"/>
    </source>
</evidence>
<evidence type="ECO:0000256" key="2">
    <source>
        <dbReference type="ARBA" id="ARBA00022833"/>
    </source>
</evidence>
<gene>
    <name evidence="9" type="ORF">LY89DRAFT_737539</name>
</gene>
<name>A0A194X038_MOLSC</name>
<keyword evidence="2" id="KW-0862">Zinc</keyword>
<feature type="region of interest" description="Disordered" evidence="7">
    <location>
        <begin position="1"/>
        <end position="23"/>
    </location>
</feature>
<dbReference type="PROSITE" id="PS50048">
    <property type="entry name" value="ZN2_CY6_FUNGAL_2"/>
    <property type="match status" value="1"/>
</dbReference>
<keyword evidence="4" id="KW-0238">DNA-binding</keyword>
<evidence type="ECO:0000256" key="3">
    <source>
        <dbReference type="ARBA" id="ARBA00023015"/>
    </source>
</evidence>
<dbReference type="PANTHER" id="PTHR36206:SF4">
    <property type="entry name" value="HYPOTHETICAL CONSERVED PROTEIN (EUROFUNG)-RELATED"/>
    <property type="match status" value="1"/>
</dbReference>
<keyword evidence="10" id="KW-1185">Reference proteome</keyword>
<dbReference type="Pfam" id="PF11951">
    <property type="entry name" value="Fungal_trans_2"/>
    <property type="match status" value="1"/>
</dbReference>
<evidence type="ECO:0000313" key="10">
    <source>
        <dbReference type="Proteomes" id="UP000070700"/>
    </source>
</evidence>
<organism evidence="9 10">
    <name type="scientific">Mollisia scopiformis</name>
    <name type="common">Conifer needle endophyte fungus</name>
    <name type="synonym">Phialocephala scopiformis</name>
    <dbReference type="NCBI Taxonomy" id="149040"/>
    <lineage>
        <taxon>Eukaryota</taxon>
        <taxon>Fungi</taxon>
        <taxon>Dikarya</taxon>
        <taxon>Ascomycota</taxon>
        <taxon>Pezizomycotina</taxon>
        <taxon>Leotiomycetes</taxon>
        <taxon>Helotiales</taxon>
        <taxon>Mollisiaceae</taxon>
        <taxon>Mollisia</taxon>
    </lineage>
</organism>
<keyword evidence="6" id="KW-0539">Nucleus</keyword>
<sequence>MDKNTQQRPGPARKRASTPRSKTGCTTCKIRRLKCGEERPSCQRCVRSGWQCDGYDHVAPTSPSPEGTIASLLPRNSSISPTPNSLVIEPSVLHPLNEQEQQYFRNCGEEVTGQLQGEDMLFWRGVALQESLGSFSVHHGLIAIGALKQSTVMRTGRYQMDAVPGTHREFALQHYHTAIQSLRESMTNMRDEKEVRSTVVACMILAIFDDFIGHRAFALQHMRCARDILLNSNSLLSASNALGGSDDAKLANMFLRLDVQAMCAIGVSEYQTMIPLQTLPQIFALPTRISSFEEAQNLSTVVAWEGWRFFYHNATYQLLPRHQIPQNILDLRDNLVKQLYDLCLLLADLKECEPGTIRHPLACIKALSLHPVLALVRLASTFGAPETACDALLDQFTYLVSLSKEIIQFEALENPELMEQSSSWTPFPQQNELHPSLPMPYPDLTRIPVAETYSAELRTVSPLLLVATKCRNATLRREAIALLLSSHRREWMCDSLLSGQIGQWMMSLEEEGMDATGYIPEHARAWGEAVELEIQGRKAKVRCRQNFKSRVTGKTEWRWREKHICW</sequence>
<dbReference type="PROSITE" id="PS00463">
    <property type="entry name" value="ZN2_CY6_FUNGAL_1"/>
    <property type="match status" value="1"/>
</dbReference>
<reference evidence="9 10" key="1">
    <citation type="submission" date="2015-10" db="EMBL/GenBank/DDBJ databases">
        <title>Full genome of DAOMC 229536 Phialocephala scopiformis, a fungal endophyte of spruce producing the potent anti-insectan compound rugulosin.</title>
        <authorList>
            <consortium name="DOE Joint Genome Institute"/>
            <person name="Walker A.K."/>
            <person name="Frasz S.L."/>
            <person name="Seifert K.A."/>
            <person name="Miller J.D."/>
            <person name="Mondo S.J."/>
            <person name="Labutti K."/>
            <person name="Lipzen A."/>
            <person name="Dockter R."/>
            <person name="Kennedy M."/>
            <person name="Grigoriev I.V."/>
            <person name="Spatafora J.W."/>
        </authorList>
    </citation>
    <scope>NUCLEOTIDE SEQUENCE [LARGE SCALE GENOMIC DNA]</scope>
    <source>
        <strain evidence="9 10">CBS 120377</strain>
    </source>
</reference>
<accession>A0A194X038</accession>
<dbReference type="OrthoDB" id="3598904at2759"/>
<dbReference type="Proteomes" id="UP000070700">
    <property type="component" value="Unassembled WGS sequence"/>
</dbReference>
<protein>
    <recommendedName>
        <fullName evidence="8">Zn(2)-C6 fungal-type domain-containing protein</fullName>
    </recommendedName>
</protein>
<keyword evidence="3" id="KW-0805">Transcription regulation</keyword>
<evidence type="ECO:0000259" key="8">
    <source>
        <dbReference type="PROSITE" id="PS50048"/>
    </source>
</evidence>
<evidence type="ECO:0000256" key="7">
    <source>
        <dbReference type="SAM" id="MobiDB-lite"/>
    </source>
</evidence>
<dbReference type="KEGG" id="psco:LY89DRAFT_737539"/>
<dbReference type="Pfam" id="PF00172">
    <property type="entry name" value="Zn_clus"/>
    <property type="match status" value="1"/>
</dbReference>
<dbReference type="CDD" id="cd00067">
    <property type="entry name" value="GAL4"/>
    <property type="match status" value="1"/>
</dbReference>
<dbReference type="GeneID" id="28829996"/>
<dbReference type="EMBL" id="KQ947422">
    <property type="protein sequence ID" value="KUJ13563.1"/>
    <property type="molecule type" value="Genomic_DNA"/>
</dbReference>
<dbReference type="SUPFAM" id="SSF57701">
    <property type="entry name" value="Zn2/Cys6 DNA-binding domain"/>
    <property type="match status" value="1"/>
</dbReference>
<evidence type="ECO:0000256" key="4">
    <source>
        <dbReference type="ARBA" id="ARBA00023125"/>
    </source>
</evidence>